<evidence type="ECO:0000259" key="1">
    <source>
        <dbReference type="Pfam" id="PF14730"/>
    </source>
</evidence>
<name>A0A6J4GVP4_9FLAO</name>
<organism evidence="2 3">
    <name type="scientific">Flavobacterium bizetiae</name>
    <dbReference type="NCBI Taxonomy" id="2704140"/>
    <lineage>
        <taxon>Bacteria</taxon>
        <taxon>Pseudomonadati</taxon>
        <taxon>Bacteroidota</taxon>
        <taxon>Flavobacteriia</taxon>
        <taxon>Flavobacteriales</taxon>
        <taxon>Flavobacteriaceae</taxon>
        <taxon>Flavobacterium</taxon>
    </lineage>
</organism>
<dbReference type="Proteomes" id="UP000479938">
    <property type="component" value="Unassembled WGS sequence"/>
</dbReference>
<gene>
    <name evidence="2" type="ORF">FLA105534_04325</name>
</gene>
<protein>
    <recommendedName>
        <fullName evidence="1">DUF4468 domain-containing protein</fullName>
    </recommendedName>
</protein>
<feature type="domain" description="DUF4468" evidence="1">
    <location>
        <begin position="59"/>
        <end position="142"/>
    </location>
</feature>
<dbReference type="InterPro" id="IPR027823">
    <property type="entry name" value="DUF4468"/>
</dbReference>
<evidence type="ECO:0000313" key="3">
    <source>
        <dbReference type="Proteomes" id="UP000479938"/>
    </source>
</evidence>
<proteinExistence type="predicted"/>
<accession>A0A6J4GVP4</accession>
<reference evidence="2 3" key="1">
    <citation type="submission" date="2020-02" db="EMBL/GenBank/DDBJ databases">
        <authorList>
            <person name="Criscuolo A."/>
        </authorList>
    </citation>
    <scope>NUCLEOTIDE SEQUENCE [LARGE SCALE GENOMIC DNA]</scope>
    <source>
        <strain evidence="2">CIP105534</strain>
    </source>
</reference>
<dbReference type="AlphaFoldDB" id="A0A6J4GVP4"/>
<keyword evidence="3" id="KW-1185">Reference proteome</keyword>
<dbReference type="Pfam" id="PF14730">
    <property type="entry name" value="DUF4468"/>
    <property type="match status" value="1"/>
</dbReference>
<dbReference type="EMBL" id="CADCSU010000166">
    <property type="protein sequence ID" value="CAA9202923.1"/>
    <property type="molecule type" value="Genomic_DNA"/>
</dbReference>
<sequence>MNQTADNAVFNNNLEFLQLMNITKTYSIVILLLVTQLSFAQYFKLTPQGFVSNDNSDYTVVDVPNVKQNNLYKNVLNAINSLYSNPQKGLNVVEGESISLTAYEENALTIKHSAGGFGKGIYKYDLSYTLSFLFKDGKIRINSPTFECKRWYEGTYRPTSGWGSSGWAILKLVKGDKDRVAIYDKNGKLLLEDASSGLENHFNSVLKQIIEKSKKINNW</sequence>
<evidence type="ECO:0000313" key="2">
    <source>
        <dbReference type="EMBL" id="CAA9202923.1"/>
    </source>
</evidence>